<accession>A0A4S2MMR8</accession>
<feature type="compositionally biased region" description="Polar residues" evidence="1">
    <location>
        <begin position="114"/>
        <end position="131"/>
    </location>
</feature>
<protein>
    <submittedName>
        <fullName evidence="2">Uncharacterized protein</fullName>
    </submittedName>
</protein>
<feature type="compositionally biased region" description="Polar residues" evidence="1">
    <location>
        <begin position="78"/>
        <end position="90"/>
    </location>
</feature>
<feature type="compositionally biased region" description="Acidic residues" evidence="1">
    <location>
        <begin position="307"/>
        <end position="328"/>
    </location>
</feature>
<gene>
    <name evidence="2" type="ORF">EX30DRAFT_397826</name>
</gene>
<feature type="compositionally biased region" description="Low complexity" evidence="1">
    <location>
        <begin position="134"/>
        <end position="164"/>
    </location>
</feature>
<dbReference type="Proteomes" id="UP000298138">
    <property type="component" value="Unassembled WGS sequence"/>
</dbReference>
<evidence type="ECO:0000313" key="2">
    <source>
        <dbReference type="EMBL" id="TGZ78323.1"/>
    </source>
</evidence>
<organism evidence="2 3">
    <name type="scientific">Ascodesmis nigricans</name>
    <dbReference type="NCBI Taxonomy" id="341454"/>
    <lineage>
        <taxon>Eukaryota</taxon>
        <taxon>Fungi</taxon>
        <taxon>Dikarya</taxon>
        <taxon>Ascomycota</taxon>
        <taxon>Pezizomycotina</taxon>
        <taxon>Pezizomycetes</taxon>
        <taxon>Pezizales</taxon>
        <taxon>Ascodesmidaceae</taxon>
        <taxon>Ascodesmis</taxon>
    </lineage>
</organism>
<evidence type="ECO:0000313" key="3">
    <source>
        <dbReference type="Proteomes" id="UP000298138"/>
    </source>
</evidence>
<dbReference type="InParanoid" id="A0A4S2MMR8"/>
<reference evidence="2 3" key="1">
    <citation type="submission" date="2019-04" db="EMBL/GenBank/DDBJ databases">
        <title>Comparative genomics and transcriptomics to analyze fruiting body development in filamentous ascomycetes.</title>
        <authorList>
            <consortium name="DOE Joint Genome Institute"/>
            <person name="Lutkenhaus R."/>
            <person name="Traeger S."/>
            <person name="Breuer J."/>
            <person name="Kuo A."/>
            <person name="Lipzen A."/>
            <person name="Pangilinan J."/>
            <person name="Dilworth D."/>
            <person name="Sandor L."/>
            <person name="Poggeler S."/>
            <person name="Barry K."/>
            <person name="Grigoriev I.V."/>
            <person name="Nowrousian M."/>
        </authorList>
    </citation>
    <scope>NUCLEOTIDE SEQUENCE [LARGE SCALE GENOMIC DNA]</scope>
    <source>
        <strain evidence="2 3">CBS 389.68</strain>
    </source>
</reference>
<feature type="compositionally biased region" description="Polar residues" evidence="1">
    <location>
        <begin position="12"/>
        <end position="32"/>
    </location>
</feature>
<feature type="compositionally biased region" description="Polar residues" evidence="1">
    <location>
        <begin position="205"/>
        <end position="214"/>
    </location>
</feature>
<name>A0A4S2MMR8_9PEZI</name>
<evidence type="ECO:0000256" key="1">
    <source>
        <dbReference type="SAM" id="MobiDB-lite"/>
    </source>
</evidence>
<keyword evidence="3" id="KW-1185">Reference proteome</keyword>
<feature type="region of interest" description="Disordered" evidence="1">
    <location>
        <begin position="307"/>
        <end position="331"/>
    </location>
</feature>
<feature type="compositionally biased region" description="Basic and acidic residues" evidence="1">
    <location>
        <begin position="241"/>
        <end position="251"/>
    </location>
</feature>
<dbReference type="EMBL" id="ML220142">
    <property type="protein sequence ID" value="TGZ78323.1"/>
    <property type="molecule type" value="Genomic_DNA"/>
</dbReference>
<feature type="compositionally biased region" description="Low complexity" evidence="1">
    <location>
        <begin position="104"/>
        <end position="113"/>
    </location>
</feature>
<feature type="region of interest" description="Disordered" evidence="1">
    <location>
        <begin position="205"/>
        <end position="262"/>
    </location>
</feature>
<feature type="region of interest" description="Disordered" evidence="1">
    <location>
        <begin position="1"/>
        <end position="164"/>
    </location>
</feature>
<sequence>MADSFFRRKRSTSSLRSIPTPSAPTLLSTSLDSPPRPPFTLSRAHSTPHLQIPYPANDFPIHPLKLESRPPLPKYDPPTTTRSIVDTQTSRRLHGSTINGIPLPSSNSNPSSSARNRGQPLTPSYSRTRTFFGSAPQPSPSSSPWEPMTSTTKTSATTGMMSKSRTTNVRITITSPIPPIIETAINDELLLSYRRACDPQYTQYPAFPQSNTYTGYPVPPPSSSSLKLRRRSPTKTPASQEVRKSRSRDLLRGSISHTPPHLPRKSYVEFNFPSQQAREMRTPWKRRFREDGRLVSPYVQVPMEAVEVGEQEGEEREEREEGEEEEEEERVRVEEVMMLGEVLTEREVRVRVVARETEREVDRWERRVRGLW</sequence>
<proteinExistence type="predicted"/>
<dbReference type="AlphaFoldDB" id="A0A4S2MMR8"/>